<feature type="domain" description="Nicotinate/nicotinamide phosphoribosyltransferase" evidence="9">
    <location>
        <begin position="178"/>
        <end position="408"/>
    </location>
</feature>
<dbReference type="InterPro" id="IPR041529">
    <property type="entry name" value="DUF5598"/>
</dbReference>
<evidence type="ECO:0000259" key="9">
    <source>
        <dbReference type="Pfam" id="PF04095"/>
    </source>
</evidence>
<evidence type="ECO:0000256" key="1">
    <source>
        <dbReference type="ARBA" id="ARBA00010897"/>
    </source>
</evidence>
<accession>A0ABP1FHY9</accession>
<dbReference type="InterPro" id="IPR016471">
    <property type="entry name" value="Nicotinamide_PRibTrfase"/>
</dbReference>
<reference evidence="11 12" key="1">
    <citation type="submission" date="2024-06" db="EMBL/GenBank/DDBJ databases">
        <authorList>
            <person name="Kraege A."/>
            <person name="Thomma B."/>
        </authorList>
    </citation>
    <scope>NUCLEOTIDE SEQUENCE [LARGE SCALE GENOMIC DNA]</scope>
</reference>
<dbReference type="Proteomes" id="UP001497392">
    <property type="component" value="Unassembled WGS sequence"/>
</dbReference>
<comment type="similarity">
    <text evidence="1">Belongs to the NAPRTase family.</text>
</comment>
<evidence type="ECO:0000256" key="2">
    <source>
        <dbReference type="ARBA" id="ARBA00022642"/>
    </source>
</evidence>
<dbReference type="PANTHER" id="PTHR43816">
    <property type="entry name" value="NICOTINAMIDE PHOSPHORIBOSYLTRANSFERASE"/>
    <property type="match status" value="1"/>
</dbReference>
<evidence type="ECO:0000256" key="5">
    <source>
        <dbReference type="ARBA" id="ARBA00035007"/>
    </source>
</evidence>
<comment type="pathway">
    <text evidence="5">Cofactor biosynthesis; NAD(+) biosynthesis; nicotinamide D-ribonucleotide from 5-phospho-alpha-D-ribose 1-diphosphate and nicotinamide: step 1/1.</text>
</comment>
<evidence type="ECO:0000256" key="8">
    <source>
        <dbReference type="ARBA" id="ARBA00047835"/>
    </source>
</evidence>
<dbReference type="SUPFAM" id="SSF51690">
    <property type="entry name" value="Nicotinate/Quinolinate PRTase C-terminal domain-like"/>
    <property type="match status" value="1"/>
</dbReference>
<keyword evidence="3" id="KW-0328">Glycosyltransferase</keyword>
<feature type="domain" description="Nicotinamide phosphoribosyltransferase N-terminal" evidence="10">
    <location>
        <begin position="3"/>
        <end position="102"/>
    </location>
</feature>
<dbReference type="EMBL" id="CAXHTA020000002">
    <property type="protein sequence ID" value="CAL5219558.1"/>
    <property type="molecule type" value="Genomic_DNA"/>
</dbReference>
<evidence type="ECO:0000256" key="7">
    <source>
        <dbReference type="ARBA" id="ARBA00035036"/>
    </source>
</evidence>
<dbReference type="Gene3D" id="3.20.20.70">
    <property type="entry name" value="Aldolase class I"/>
    <property type="match status" value="1"/>
</dbReference>
<dbReference type="PANTHER" id="PTHR43816:SF1">
    <property type="entry name" value="NICOTINAMIDE PHOSPHORIBOSYLTRANSFERASE"/>
    <property type="match status" value="1"/>
</dbReference>
<protein>
    <recommendedName>
        <fullName evidence="7">Nicotinamide phosphoribosyltransferase</fullName>
        <ecNumber evidence="6">2.4.2.12</ecNumber>
    </recommendedName>
</protein>
<dbReference type="EC" id="2.4.2.12" evidence="6"/>
<sequence>MGILTDSYKASHYLQYPACREMVAYGEFRCGFDKDTEDTRMVVYGIRYLLETYLLRQWTSDDVEKAANFYSTHKAPGCTAFPFPKDLFLSFVEQHNGYFPVKLQALPEGTCVHAHVPVYQITASNEYAPLCTFLEVILTMIWYPTTVATLSRRGRNIIEAAFERSADAGAASPLLPSRLHDFGFRGCCTVEQSVIGGAAHLLNFEGTDTLSAAYYVQFELNGGEPVGTSIPATEHSVMTAWHTEKAAIENMIDQFGDGLFACVMDSYDYMRALSEVLPSVAEKKVGKGGFMVLRPDSGDPVEAVLAALKAAENVFGVDVNAKGYKVPRGAGVIQGDGINLTSLSQILAAVLDAGYSAEAVAFGMGGGLLQKVNRDTMSFATKLSHVVYADGTEADIMKSPTGDTSKISFPGALAVKRVDGVPTIFPAEGGHVPDEENLLQTLYDCGPLQRDWPLFKDLKQRIAREWAALPKTANVISRPLAEKIQNFKQHRQH</sequence>
<dbReference type="InterPro" id="IPR013785">
    <property type="entry name" value="Aldolase_TIM"/>
</dbReference>
<evidence type="ECO:0000256" key="3">
    <source>
        <dbReference type="ARBA" id="ARBA00022676"/>
    </source>
</evidence>
<evidence type="ECO:0000313" key="11">
    <source>
        <dbReference type="EMBL" id="CAL5219558.1"/>
    </source>
</evidence>
<evidence type="ECO:0000256" key="4">
    <source>
        <dbReference type="ARBA" id="ARBA00022679"/>
    </source>
</evidence>
<dbReference type="Pfam" id="PF18127">
    <property type="entry name" value="NAMPT_N"/>
    <property type="match status" value="1"/>
</dbReference>
<comment type="caution">
    <text evidence="11">The sequence shown here is derived from an EMBL/GenBank/DDBJ whole genome shotgun (WGS) entry which is preliminary data.</text>
</comment>
<comment type="catalytic activity">
    <reaction evidence="8">
        <text>beta-nicotinamide D-ribonucleotide + diphosphate = 5-phospho-alpha-D-ribose 1-diphosphate + nicotinamide + H(+)</text>
        <dbReference type="Rhea" id="RHEA:16149"/>
        <dbReference type="ChEBI" id="CHEBI:14649"/>
        <dbReference type="ChEBI" id="CHEBI:15378"/>
        <dbReference type="ChEBI" id="CHEBI:17154"/>
        <dbReference type="ChEBI" id="CHEBI:33019"/>
        <dbReference type="ChEBI" id="CHEBI:58017"/>
        <dbReference type="EC" id="2.4.2.12"/>
    </reaction>
    <physiologicalReaction direction="right-to-left" evidence="8">
        <dbReference type="Rhea" id="RHEA:16151"/>
    </physiologicalReaction>
</comment>
<proteinExistence type="inferred from homology"/>
<evidence type="ECO:0000256" key="6">
    <source>
        <dbReference type="ARBA" id="ARBA00035024"/>
    </source>
</evidence>
<keyword evidence="4" id="KW-0808">Transferase</keyword>
<dbReference type="Pfam" id="PF04095">
    <property type="entry name" value="NAPRTase"/>
    <property type="match status" value="1"/>
</dbReference>
<dbReference type="InterPro" id="IPR041525">
    <property type="entry name" value="N/Namide_PRibTrfase"/>
</dbReference>
<gene>
    <name evidence="11" type="primary">g1414</name>
    <name evidence="11" type="ORF">VP750_LOCUS1217</name>
</gene>
<evidence type="ECO:0000313" key="12">
    <source>
        <dbReference type="Proteomes" id="UP001497392"/>
    </source>
</evidence>
<organism evidence="11 12">
    <name type="scientific">Coccomyxa viridis</name>
    <dbReference type="NCBI Taxonomy" id="1274662"/>
    <lineage>
        <taxon>Eukaryota</taxon>
        <taxon>Viridiplantae</taxon>
        <taxon>Chlorophyta</taxon>
        <taxon>core chlorophytes</taxon>
        <taxon>Trebouxiophyceae</taxon>
        <taxon>Trebouxiophyceae incertae sedis</taxon>
        <taxon>Coccomyxaceae</taxon>
        <taxon>Coccomyxa</taxon>
    </lineage>
</organism>
<name>A0ABP1FHY9_9CHLO</name>
<dbReference type="PIRSF" id="PIRSF005943">
    <property type="entry name" value="NMPRT"/>
    <property type="match status" value="1"/>
</dbReference>
<evidence type="ECO:0000259" key="10">
    <source>
        <dbReference type="Pfam" id="PF18127"/>
    </source>
</evidence>
<dbReference type="InterPro" id="IPR036068">
    <property type="entry name" value="Nicotinate_pribotase-like_C"/>
</dbReference>
<keyword evidence="2" id="KW-0662">Pyridine nucleotide biosynthesis</keyword>
<keyword evidence="12" id="KW-1185">Reference proteome</keyword>